<dbReference type="InterPro" id="IPR036397">
    <property type="entry name" value="RNaseH_sf"/>
</dbReference>
<dbReference type="STRING" id="1611254.A0A2G5SCK1"/>
<dbReference type="InterPro" id="IPR012337">
    <property type="entry name" value="RNaseH-like_sf"/>
</dbReference>
<dbReference type="PANTHER" id="PTHR22891">
    <property type="entry name" value="EUKARYOTIC TRANSLATION INITIATION FACTOR 2C"/>
    <property type="match status" value="1"/>
</dbReference>
<dbReference type="AlphaFoldDB" id="A0A2G5SCK1"/>
<evidence type="ECO:0000313" key="3">
    <source>
        <dbReference type="Proteomes" id="UP000230233"/>
    </source>
</evidence>
<dbReference type="GO" id="GO:0003676">
    <property type="term" value="F:nucleic acid binding"/>
    <property type="evidence" value="ECO:0007669"/>
    <property type="project" value="InterPro"/>
</dbReference>
<sequence length="201" mass="23316">MPNTVILRFSCFVFSRRNVPELTVAETVENFLDASKTVMQKPGKFHDEIVAVDVEYEDLVKMSHDGRWRCLRNGDTTEYYPFEINEGPTCPKENAPTQTIREHYSNLSKILKMNGFWKILFDFSEKFLICETIQVICCQQGFNVRAGTLVEDTVTTKDLYDFFLTTQVGQVGLARPTHYYVLWDTWEVSTTFWPTITHALT</sequence>
<protein>
    <recommendedName>
        <fullName evidence="1">Piwi domain-containing protein</fullName>
    </recommendedName>
</protein>
<accession>A0A2G5SCK1</accession>
<dbReference type="Proteomes" id="UP000230233">
    <property type="component" value="Unassembled WGS sequence"/>
</dbReference>
<name>A0A2G5SCK1_9PELO</name>
<dbReference type="EMBL" id="PDUG01000018">
    <property type="protein sequence ID" value="PIC12808.1"/>
    <property type="molecule type" value="Genomic_DNA"/>
</dbReference>
<evidence type="ECO:0000259" key="1">
    <source>
        <dbReference type="Pfam" id="PF02171"/>
    </source>
</evidence>
<dbReference type="Pfam" id="PF02171">
    <property type="entry name" value="Piwi"/>
    <property type="match status" value="1"/>
</dbReference>
<dbReference type="SUPFAM" id="SSF53098">
    <property type="entry name" value="Ribonuclease H-like"/>
    <property type="match status" value="1"/>
</dbReference>
<dbReference type="InterPro" id="IPR003165">
    <property type="entry name" value="Piwi"/>
</dbReference>
<dbReference type="Gene3D" id="3.30.420.10">
    <property type="entry name" value="Ribonuclease H-like superfamily/Ribonuclease H"/>
    <property type="match status" value="1"/>
</dbReference>
<feature type="domain" description="Piwi" evidence="1">
    <location>
        <begin position="140"/>
        <end position="201"/>
    </location>
</feature>
<gene>
    <name evidence="2" type="ORF">B9Z55_028178</name>
</gene>
<organism evidence="2 3">
    <name type="scientific">Caenorhabditis nigoni</name>
    <dbReference type="NCBI Taxonomy" id="1611254"/>
    <lineage>
        <taxon>Eukaryota</taxon>
        <taxon>Metazoa</taxon>
        <taxon>Ecdysozoa</taxon>
        <taxon>Nematoda</taxon>
        <taxon>Chromadorea</taxon>
        <taxon>Rhabditida</taxon>
        <taxon>Rhabditina</taxon>
        <taxon>Rhabditomorpha</taxon>
        <taxon>Rhabditoidea</taxon>
        <taxon>Rhabditidae</taxon>
        <taxon>Peloderinae</taxon>
        <taxon>Caenorhabditis</taxon>
    </lineage>
</organism>
<proteinExistence type="predicted"/>
<evidence type="ECO:0000313" key="2">
    <source>
        <dbReference type="EMBL" id="PIC12808.1"/>
    </source>
</evidence>
<reference evidence="3" key="1">
    <citation type="submission" date="2017-10" db="EMBL/GenBank/DDBJ databases">
        <title>Rapid genome shrinkage in a self-fertile nematode reveals novel sperm competition proteins.</title>
        <authorList>
            <person name="Yin D."/>
            <person name="Schwarz E.M."/>
            <person name="Thomas C.G."/>
            <person name="Felde R.L."/>
            <person name="Korf I.F."/>
            <person name="Cutter A.D."/>
            <person name="Schartner C.M."/>
            <person name="Ralston E.J."/>
            <person name="Meyer B.J."/>
            <person name="Haag E.S."/>
        </authorList>
    </citation>
    <scope>NUCLEOTIDE SEQUENCE [LARGE SCALE GENOMIC DNA]</scope>
    <source>
        <strain evidence="3">JU1422</strain>
    </source>
</reference>
<dbReference type="OrthoDB" id="445936at2759"/>
<comment type="caution">
    <text evidence="2">The sequence shown here is derived from an EMBL/GenBank/DDBJ whole genome shotgun (WGS) entry which is preliminary data.</text>
</comment>
<keyword evidence="3" id="KW-1185">Reference proteome</keyword>